<name>A0ABD3ND28_9STRA</name>
<evidence type="ECO:0000313" key="1">
    <source>
        <dbReference type="EMBL" id="KAL3770625.1"/>
    </source>
</evidence>
<comment type="caution">
    <text evidence="1">The sequence shown here is derived from an EMBL/GenBank/DDBJ whole genome shotgun (WGS) entry which is preliminary data.</text>
</comment>
<organism evidence="1 2">
    <name type="scientific">Stephanodiscus triporus</name>
    <dbReference type="NCBI Taxonomy" id="2934178"/>
    <lineage>
        <taxon>Eukaryota</taxon>
        <taxon>Sar</taxon>
        <taxon>Stramenopiles</taxon>
        <taxon>Ochrophyta</taxon>
        <taxon>Bacillariophyta</taxon>
        <taxon>Coscinodiscophyceae</taxon>
        <taxon>Thalassiosirophycidae</taxon>
        <taxon>Stephanodiscales</taxon>
        <taxon>Stephanodiscaceae</taxon>
        <taxon>Stephanodiscus</taxon>
    </lineage>
</organism>
<accession>A0ABD3ND28</accession>
<reference evidence="1 2" key="1">
    <citation type="submission" date="2024-10" db="EMBL/GenBank/DDBJ databases">
        <title>Updated reference genomes for cyclostephanoid diatoms.</title>
        <authorList>
            <person name="Roberts W.R."/>
            <person name="Alverson A.J."/>
        </authorList>
    </citation>
    <scope>NUCLEOTIDE SEQUENCE [LARGE SCALE GENOMIC DNA]</scope>
    <source>
        <strain evidence="1 2">AJA276-08</strain>
    </source>
</reference>
<dbReference type="Proteomes" id="UP001530315">
    <property type="component" value="Unassembled WGS sequence"/>
</dbReference>
<sequence length="347" mass="38230">MDKQAWKVLKKLYPDSVPLEGTAVCLMCAAEAETAKKAESDKKEEEKADRKKPLACPLVRGFFTRGSKGYPLNCVVPLQSFPPLEFFCSKSQYAGLGTTLCCPLLPGVYCAMPRSWCYRWRKYIKTGEGGFPPPPDGSEVLCEAHNLPLIPPHLESFLLGETPSLLGGGIVTQTSNNAEDCTASIPVGAGAASLSTSRSHSDSATYQALRAAGLTESDLHAQRVAMARIEEDMRRAHIHDIQQLREDGDSLGLKQQDRTLANEQLDRENRVVVEILTDDEITALEGYWPRCHFGTYALRFAVVEDSSSGCGMEIQWGTAPCRECDPSSRSKTKVVVRNRLQKRVYGI</sequence>
<evidence type="ECO:0000313" key="2">
    <source>
        <dbReference type="Proteomes" id="UP001530315"/>
    </source>
</evidence>
<gene>
    <name evidence="1" type="ORF">ACHAW5_007080</name>
</gene>
<dbReference type="AlphaFoldDB" id="A0ABD3ND28"/>
<protein>
    <submittedName>
        <fullName evidence="1">Uncharacterized protein</fullName>
    </submittedName>
</protein>
<keyword evidence="2" id="KW-1185">Reference proteome</keyword>
<dbReference type="EMBL" id="JALLAZ020001624">
    <property type="protein sequence ID" value="KAL3770625.1"/>
    <property type="molecule type" value="Genomic_DNA"/>
</dbReference>
<proteinExistence type="predicted"/>